<dbReference type="Proteomes" id="UP001155128">
    <property type="component" value="Unassembled WGS sequence"/>
</dbReference>
<sequence length="389" mass="42360">MALGALIGANGEGADGRHALVPLGGRPLIDMQVRLLAAQGAMPIVIYPEVPDPDLERVVANLRGEGFPVVLADDGAEAAARFSSEDRILLVGDGIVPEPDQLSDLAARDASTILYIPDDGKHDDFERIDLERRWAGLALADGGTLGATAAMVGDWDLVSTLLRRLVQAKADMVALDEIGGQTPLRVETAADTAPHAERLRVAARSERRDWLSRFVLAPLEDMLVEQAAGWKFPPRGWHLVGLTAIFAGAATLAAGWHYWAAVALILALLPDLVGRQVARRWLRGQEPIFHRLRQIACLILAISAGWYLWPTWGWPIAMLGAALVIFARSLRIERVRRPVGERWGLWLFHWRPALAIVAIAAIVGQLFAAFAGLALYAALSFILVHWRSG</sequence>
<accession>A0A9X2EKG2</accession>
<evidence type="ECO:0000313" key="3">
    <source>
        <dbReference type="Proteomes" id="UP001155128"/>
    </source>
</evidence>
<protein>
    <submittedName>
        <fullName evidence="2">Uncharacterized protein</fullName>
    </submittedName>
</protein>
<name>A0A9X2EKG2_9SPHN</name>
<feature type="transmembrane region" description="Helical" evidence="1">
    <location>
        <begin position="290"/>
        <end position="308"/>
    </location>
</feature>
<feature type="transmembrane region" description="Helical" evidence="1">
    <location>
        <begin position="353"/>
        <end position="386"/>
    </location>
</feature>
<proteinExistence type="predicted"/>
<dbReference type="AlphaFoldDB" id="A0A9X2EKG2"/>
<reference evidence="2" key="1">
    <citation type="submission" date="2022-06" db="EMBL/GenBank/DDBJ databases">
        <title>Sphingomicrobium sedimins sp. nov., a marine bacterium isolated from tidal flat.</title>
        <authorList>
            <person name="Kim C.-H."/>
            <person name="Yoo Y."/>
            <person name="Kim J.-J."/>
        </authorList>
    </citation>
    <scope>NUCLEOTIDE SEQUENCE</scope>
    <source>
        <strain evidence="2">GRR-S6-50</strain>
    </source>
</reference>
<organism evidence="2 3">
    <name type="scientific">Sphingomicrobium sediminis</name>
    <dbReference type="NCBI Taxonomy" id="2950949"/>
    <lineage>
        <taxon>Bacteria</taxon>
        <taxon>Pseudomonadati</taxon>
        <taxon>Pseudomonadota</taxon>
        <taxon>Alphaproteobacteria</taxon>
        <taxon>Sphingomonadales</taxon>
        <taxon>Sphingomonadaceae</taxon>
        <taxon>Sphingomicrobium</taxon>
    </lineage>
</organism>
<keyword evidence="1" id="KW-0812">Transmembrane</keyword>
<evidence type="ECO:0000313" key="2">
    <source>
        <dbReference type="EMBL" id="MCM8557012.1"/>
    </source>
</evidence>
<dbReference type="EMBL" id="JAMSHT010000001">
    <property type="protein sequence ID" value="MCM8557012.1"/>
    <property type="molecule type" value="Genomic_DNA"/>
</dbReference>
<keyword evidence="1" id="KW-0472">Membrane</keyword>
<dbReference type="RefSeq" id="WP_252112707.1">
    <property type="nucleotide sequence ID" value="NZ_JAMSHT010000001.1"/>
</dbReference>
<comment type="caution">
    <text evidence="2">The sequence shown here is derived from an EMBL/GenBank/DDBJ whole genome shotgun (WGS) entry which is preliminary data.</text>
</comment>
<keyword evidence="3" id="KW-1185">Reference proteome</keyword>
<feature type="transmembrane region" description="Helical" evidence="1">
    <location>
        <begin position="236"/>
        <end position="269"/>
    </location>
</feature>
<evidence type="ECO:0000256" key="1">
    <source>
        <dbReference type="SAM" id="Phobius"/>
    </source>
</evidence>
<keyword evidence="1" id="KW-1133">Transmembrane helix</keyword>
<gene>
    <name evidence="2" type="ORF">NDO55_04165</name>
</gene>